<dbReference type="EMBL" id="JAGGLL010000071">
    <property type="protein sequence ID" value="MBP2024416.1"/>
    <property type="molecule type" value="Genomic_DNA"/>
</dbReference>
<dbReference type="NCBIfam" id="NF033691">
    <property type="entry name" value="immunity_MafI"/>
    <property type="match status" value="1"/>
</dbReference>
<protein>
    <recommendedName>
        <fullName evidence="3">MafI family immunity protein</fullName>
    </recommendedName>
</protein>
<accession>A0ABS4K9F5</accession>
<proteinExistence type="predicted"/>
<comment type="caution">
    <text evidence="1">The sequence shown here is derived from an EMBL/GenBank/DDBJ whole genome shotgun (WGS) entry which is preliminary data.</text>
</comment>
<evidence type="ECO:0008006" key="3">
    <source>
        <dbReference type="Google" id="ProtNLM"/>
    </source>
</evidence>
<evidence type="ECO:0000313" key="1">
    <source>
        <dbReference type="EMBL" id="MBP2024416.1"/>
    </source>
</evidence>
<dbReference type="Proteomes" id="UP001519308">
    <property type="component" value="Unassembled WGS sequence"/>
</dbReference>
<evidence type="ECO:0000313" key="2">
    <source>
        <dbReference type="Proteomes" id="UP001519308"/>
    </source>
</evidence>
<dbReference type="RefSeq" id="WP_021282288.1">
    <property type="nucleotide sequence ID" value="NZ_JAGGLL010000071.1"/>
</dbReference>
<reference evidence="1 2" key="1">
    <citation type="submission" date="2021-03" db="EMBL/GenBank/DDBJ databases">
        <title>Genomic Encyclopedia of Type Strains, Phase IV (KMG-IV): sequencing the most valuable type-strain genomes for metagenomic binning, comparative biology and taxonomic classification.</title>
        <authorList>
            <person name="Goeker M."/>
        </authorList>
    </citation>
    <scope>NUCLEOTIDE SEQUENCE [LARGE SCALE GENOMIC DNA]</scope>
    <source>
        <strain evidence="1 2">DSM 28650</strain>
    </source>
</reference>
<sequence length="77" mass="9224">MNMDIILDIAKRIKLPTKDIELIGEYLEYREWGIAFEVLCSAIEYDKIQISLVDYSEIKQIGEYMEMDKELWEVFKI</sequence>
<gene>
    <name evidence="1" type="ORF">J2Z44_004285</name>
</gene>
<keyword evidence="2" id="KW-1185">Reference proteome</keyword>
<dbReference type="InterPro" id="IPR047880">
    <property type="entry name" value="MafI-like"/>
</dbReference>
<name>A0ABS4K9F5_9CLOT</name>
<organism evidence="1 2">
    <name type="scientific">Clostridium punense</name>
    <dbReference type="NCBI Taxonomy" id="1054297"/>
    <lineage>
        <taxon>Bacteria</taxon>
        <taxon>Bacillati</taxon>
        <taxon>Bacillota</taxon>
        <taxon>Clostridia</taxon>
        <taxon>Eubacteriales</taxon>
        <taxon>Clostridiaceae</taxon>
        <taxon>Clostridium</taxon>
    </lineage>
</organism>